<name>A0A183ABR5_9TREM</name>
<keyword evidence="2 5" id="KW-0862">Zinc</keyword>
<dbReference type="PANTHER" id="PTHR12322:SF53">
    <property type="entry name" value="DOUBLESEX-MAB RELATED 11E"/>
    <property type="match status" value="1"/>
</dbReference>
<keyword evidence="4 5" id="KW-0539">Nucleus</keyword>
<proteinExistence type="predicted"/>
<evidence type="ECO:0000259" key="6">
    <source>
        <dbReference type="PROSITE" id="PS50809"/>
    </source>
</evidence>
<dbReference type="InterPro" id="IPR026607">
    <property type="entry name" value="DMRT"/>
</dbReference>
<dbReference type="GO" id="GO:0000978">
    <property type="term" value="F:RNA polymerase II cis-regulatory region sequence-specific DNA binding"/>
    <property type="evidence" value="ECO:0007669"/>
    <property type="project" value="TreeGrafter"/>
</dbReference>
<dbReference type="GO" id="GO:0005634">
    <property type="term" value="C:nucleus"/>
    <property type="evidence" value="ECO:0007669"/>
    <property type="project" value="UniProtKB-SubCell"/>
</dbReference>
<dbReference type="InterPro" id="IPR001275">
    <property type="entry name" value="DM_DNA-bd"/>
</dbReference>
<protein>
    <submittedName>
        <fullName evidence="7">DM domain-containing protein</fullName>
    </submittedName>
</protein>
<dbReference type="GO" id="GO:0000981">
    <property type="term" value="F:DNA-binding transcription factor activity, RNA polymerase II-specific"/>
    <property type="evidence" value="ECO:0007669"/>
    <property type="project" value="TreeGrafter"/>
</dbReference>
<feature type="DNA-binding region" description="DM" evidence="5">
    <location>
        <begin position="16"/>
        <end position="63"/>
    </location>
</feature>
<dbReference type="PANTHER" id="PTHR12322">
    <property type="entry name" value="DOUBLESEX AND MAB-3 RELATED TRANSCRIPTION FACTOR DMRT"/>
    <property type="match status" value="1"/>
</dbReference>
<evidence type="ECO:0000313" key="7">
    <source>
        <dbReference type="WBParaSite" id="ECPE_0000441201-mRNA-1"/>
    </source>
</evidence>
<dbReference type="SUPFAM" id="SSF82927">
    <property type="entry name" value="Cysteine-rich DNA binding domain, (DM domain)"/>
    <property type="match status" value="1"/>
</dbReference>
<dbReference type="SMART" id="SM00301">
    <property type="entry name" value="DM"/>
    <property type="match status" value="1"/>
</dbReference>
<dbReference type="PROSITE" id="PS40000">
    <property type="entry name" value="DM_1"/>
    <property type="match status" value="1"/>
</dbReference>
<accession>A0A183ABR5</accession>
<dbReference type="PROSITE" id="PS50809">
    <property type="entry name" value="DM_2"/>
    <property type="match status" value="1"/>
</dbReference>
<dbReference type="WBParaSite" id="ECPE_0000441201-mRNA-1">
    <property type="protein sequence ID" value="ECPE_0000441201-mRNA-1"/>
    <property type="gene ID" value="ECPE_0000441201"/>
</dbReference>
<dbReference type="FunFam" id="4.10.1040.10:FF:000001">
    <property type="entry name" value="doublesex- and mab-3-related transcription factor 1"/>
    <property type="match status" value="1"/>
</dbReference>
<comment type="subcellular location">
    <subcellularLocation>
        <location evidence="5">Nucleus</location>
    </subcellularLocation>
</comment>
<keyword evidence="3 5" id="KW-0238">DNA-binding</keyword>
<organism evidence="7">
    <name type="scientific">Echinostoma caproni</name>
    <dbReference type="NCBI Taxonomy" id="27848"/>
    <lineage>
        <taxon>Eukaryota</taxon>
        <taxon>Metazoa</taxon>
        <taxon>Spiralia</taxon>
        <taxon>Lophotrochozoa</taxon>
        <taxon>Platyhelminthes</taxon>
        <taxon>Trematoda</taxon>
        <taxon>Digenea</taxon>
        <taxon>Plagiorchiida</taxon>
        <taxon>Echinostomata</taxon>
        <taxon>Echinostomatoidea</taxon>
        <taxon>Echinostomatidae</taxon>
        <taxon>Echinostoma</taxon>
    </lineage>
</organism>
<evidence type="ECO:0000256" key="5">
    <source>
        <dbReference type="PROSITE-ProRule" id="PRU00070"/>
    </source>
</evidence>
<dbReference type="Pfam" id="PF00751">
    <property type="entry name" value="DM"/>
    <property type="match status" value="1"/>
</dbReference>
<dbReference type="GO" id="GO:0046872">
    <property type="term" value="F:metal ion binding"/>
    <property type="evidence" value="ECO:0007669"/>
    <property type="project" value="UniProtKB-KW"/>
</dbReference>
<evidence type="ECO:0000256" key="1">
    <source>
        <dbReference type="ARBA" id="ARBA00022723"/>
    </source>
</evidence>
<dbReference type="InterPro" id="IPR036407">
    <property type="entry name" value="DM_DNA-bd_sf"/>
</dbReference>
<keyword evidence="1 5" id="KW-0479">Metal-binding</keyword>
<sequence length="156" mass="17855">LDPTLSFDSRTLRPKCARCRNHGLIAWVKGHKRHCAYRDCTCAQCILIVERQRVMAAQVALKRRQAVEEVLALDWQRMTSDLPENIYTQTSMAARIMPQLTHIGCHVTVSPLHFLDLFCCVVHKSRGLSSFRLVFQTRTSVRGWNSCILCFQGLLP</sequence>
<reference evidence="7" key="1">
    <citation type="submission" date="2016-06" db="UniProtKB">
        <authorList>
            <consortium name="WormBaseParasite"/>
        </authorList>
    </citation>
    <scope>IDENTIFICATION</scope>
</reference>
<feature type="domain" description="DM" evidence="6">
    <location>
        <begin position="16"/>
        <end position="63"/>
    </location>
</feature>
<evidence type="ECO:0000256" key="2">
    <source>
        <dbReference type="ARBA" id="ARBA00022833"/>
    </source>
</evidence>
<dbReference type="AlphaFoldDB" id="A0A183ABR5"/>
<dbReference type="Gene3D" id="4.10.1040.10">
    <property type="entry name" value="DM DNA-binding domain"/>
    <property type="match status" value="1"/>
</dbReference>
<dbReference type="GO" id="GO:0007548">
    <property type="term" value="P:sex differentiation"/>
    <property type="evidence" value="ECO:0007669"/>
    <property type="project" value="TreeGrafter"/>
</dbReference>
<evidence type="ECO:0000256" key="4">
    <source>
        <dbReference type="ARBA" id="ARBA00023242"/>
    </source>
</evidence>
<evidence type="ECO:0000256" key="3">
    <source>
        <dbReference type="ARBA" id="ARBA00023125"/>
    </source>
</evidence>